<organism evidence="2 3">
    <name type="scientific">Streptomyces subrutilus</name>
    <dbReference type="NCBI Taxonomy" id="36818"/>
    <lineage>
        <taxon>Bacteria</taxon>
        <taxon>Bacillati</taxon>
        <taxon>Actinomycetota</taxon>
        <taxon>Actinomycetes</taxon>
        <taxon>Kitasatosporales</taxon>
        <taxon>Streptomycetaceae</taxon>
        <taxon>Streptomyces</taxon>
    </lineage>
</organism>
<dbReference type="Proteomes" id="UP000095705">
    <property type="component" value="Unassembled WGS sequence"/>
</dbReference>
<dbReference type="EMBL" id="MEHK01000001">
    <property type="protein sequence ID" value="OEJ30725.1"/>
    <property type="molecule type" value="Genomic_DNA"/>
</dbReference>
<comment type="caution">
    <text evidence="2">The sequence shown here is derived from an EMBL/GenBank/DDBJ whole genome shotgun (WGS) entry which is preliminary data.</text>
</comment>
<proteinExistence type="predicted"/>
<dbReference type="AlphaFoldDB" id="A0A1E5PMH1"/>
<keyword evidence="3" id="KW-1185">Reference proteome</keyword>
<name>A0A1E5PMH1_9ACTN</name>
<gene>
    <name evidence="2" type="ORF">BGK67_04640</name>
</gene>
<evidence type="ECO:0000313" key="2">
    <source>
        <dbReference type="EMBL" id="OEJ30725.1"/>
    </source>
</evidence>
<accession>A0A1E5PMH1</accession>
<reference evidence="2 3" key="1">
    <citation type="submission" date="2016-08" db="EMBL/GenBank/DDBJ databases">
        <title>The complete genome of Streptomyces subrutilus 10-1-1.</title>
        <authorList>
            <person name="Chen X."/>
        </authorList>
    </citation>
    <scope>NUCLEOTIDE SEQUENCE [LARGE SCALE GENOMIC DNA]</scope>
    <source>
        <strain evidence="2 3">10-1-1</strain>
    </source>
</reference>
<evidence type="ECO:0000313" key="3">
    <source>
        <dbReference type="Proteomes" id="UP000095705"/>
    </source>
</evidence>
<feature type="region of interest" description="Disordered" evidence="1">
    <location>
        <begin position="60"/>
        <end position="101"/>
    </location>
</feature>
<dbReference type="STRING" id="36818.BGK67_04640"/>
<dbReference type="RefSeq" id="WP_069918872.1">
    <property type="nucleotide sequence ID" value="NZ_MEHK01000001.1"/>
</dbReference>
<sequence>MVAVAAEVAAPQDRAELLREAVALLAASPAGYELARAPAASGTEVGDRGLPARECGADGLEERTSRTLLGLGGALPGGTSRRTGSRRSSREPRVRQPAARG</sequence>
<protein>
    <submittedName>
        <fullName evidence="2">Uncharacterized protein</fullName>
    </submittedName>
</protein>
<evidence type="ECO:0000256" key="1">
    <source>
        <dbReference type="SAM" id="MobiDB-lite"/>
    </source>
</evidence>